<dbReference type="PANTHER" id="PTHR43075">
    <property type="entry name" value="FORMATE LYASE ACTIVATING ENZYME, PUTATIVE (AFU_ORTHOLOGUE AFUA_2G15630)-RELATED"/>
    <property type="match status" value="1"/>
</dbReference>
<evidence type="ECO:0000256" key="4">
    <source>
        <dbReference type="ARBA" id="ARBA00023014"/>
    </source>
</evidence>
<dbReference type="OrthoDB" id="9781783at2"/>
<dbReference type="InterPro" id="IPR013785">
    <property type="entry name" value="Aldolase_TIM"/>
</dbReference>
<evidence type="ECO:0000256" key="1">
    <source>
        <dbReference type="ARBA" id="ARBA00022691"/>
    </source>
</evidence>
<dbReference type="Gene3D" id="3.20.20.70">
    <property type="entry name" value="Aldolase class I"/>
    <property type="match status" value="1"/>
</dbReference>
<dbReference type="Proteomes" id="UP000321827">
    <property type="component" value="Unassembled WGS sequence"/>
</dbReference>
<gene>
    <name evidence="7" type="ORF">ODE01S_18230</name>
</gene>
<dbReference type="InterPro" id="IPR040085">
    <property type="entry name" value="MJ0674-like"/>
</dbReference>
<organism evidence="7 8">
    <name type="scientific">Oceanithermus desulfurans NBRC 100063</name>
    <dbReference type="NCBI Taxonomy" id="1227550"/>
    <lineage>
        <taxon>Bacteria</taxon>
        <taxon>Thermotogati</taxon>
        <taxon>Deinococcota</taxon>
        <taxon>Deinococci</taxon>
        <taxon>Thermales</taxon>
        <taxon>Thermaceae</taxon>
        <taxon>Oceanithermus</taxon>
    </lineage>
</organism>
<evidence type="ECO:0000313" key="8">
    <source>
        <dbReference type="Proteomes" id="UP000321827"/>
    </source>
</evidence>
<evidence type="ECO:0000313" key="7">
    <source>
        <dbReference type="EMBL" id="GEM90389.1"/>
    </source>
</evidence>
<feature type="binding site" evidence="5">
    <location>
        <position position="94"/>
    </location>
    <ligand>
        <name>[4Fe-4S] cluster</name>
        <dbReference type="ChEBI" id="CHEBI:49883"/>
        <note>4Fe-4S-S-AdoMet</note>
    </ligand>
</feature>
<feature type="binding site" evidence="5">
    <location>
        <position position="87"/>
    </location>
    <ligand>
        <name>[4Fe-4S] cluster</name>
        <dbReference type="ChEBI" id="CHEBI:49883"/>
        <note>4Fe-4S-S-AdoMet</note>
    </ligand>
</feature>
<comment type="caution">
    <text evidence="7">The sequence shown here is derived from an EMBL/GenBank/DDBJ whole genome shotgun (WGS) entry which is preliminary data.</text>
</comment>
<keyword evidence="4 5" id="KW-0411">Iron-sulfur</keyword>
<keyword evidence="1 5" id="KW-0949">S-adenosyl-L-methionine</keyword>
<dbReference type="AlphaFoldDB" id="A0A511RL54"/>
<dbReference type="EMBL" id="BJXN01000013">
    <property type="protein sequence ID" value="GEM90389.1"/>
    <property type="molecule type" value="Genomic_DNA"/>
</dbReference>
<reference evidence="7 8" key="1">
    <citation type="submission" date="2019-07" db="EMBL/GenBank/DDBJ databases">
        <title>Whole genome shotgun sequence of Oceanithermus desulfurans NBRC 100063.</title>
        <authorList>
            <person name="Hosoyama A."/>
            <person name="Uohara A."/>
            <person name="Ohji S."/>
            <person name="Ichikawa N."/>
        </authorList>
    </citation>
    <scope>NUCLEOTIDE SEQUENCE [LARGE SCALE GENOMIC DNA]</scope>
    <source>
        <strain evidence="7 8">NBRC 100063</strain>
    </source>
</reference>
<dbReference type="Pfam" id="PF04055">
    <property type="entry name" value="Radical_SAM"/>
    <property type="match status" value="1"/>
</dbReference>
<dbReference type="InterPro" id="IPR007197">
    <property type="entry name" value="rSAM"/>
</dbReference>
<dbReference type="GO" id="GO:0003824">
    <property type="term" value="F:catalytic activity"/>
    <property type="evidence" value="ECO:0007669"/>
    <property type="project" value="InterPro"/>
</dbReference>
<dbReference type="GO" id="GO:0051536">
    <property type="term" value="F:iron-sulfur cluster binding"/>
    <property type="evidence" value="ECO:0007669"/>
    <property type="project" value="UniProtKB-KW"/>
</dbReference>
<evidence type="ECO:0000256" key="5">
    <source>
        <dbReference type="PIRSR" id="PIRSR004869-50"/>
    </source>
</evidence>
<dbReference type="RefSeq" id="WP_147148086.1">
    <property type="nucleotide sequence ID" value="NZ_BJXN01000013.1"/>
</dbReference>
<evidence type="ECO:0000256" key="2">
    <source>
        <dbReference type="ARBA" id="ARBA00022723"/>
    </source>
</evidence>
<keyword evidence="3 5" id="KW-0408">Iron</keyword>
<dbReference type="PIRSF" id="PIRSF004869">
    <property type="entry name" value="PflX_prd"/>
    <property type="match status" value="1"/>
</dbReference>
<keyword evidence="2 5" id="KW-0479">Metal-binding</keyword>
<accession>A0A511RL54</accession>
<dbReference type="InterPro" id="IPR016431">
    <property type="entry name" value="Pyrv-formate_lyase-activ_prd"/>
</dbReference>
<comment type="cofactor">
    <cofactor evidence="5">
        <name>[4Fe-4S] cluster</name>
        <dbReference type="ChEBI" id="CHEBI:49883"/>
    </cofactor>
    <text evidence="5">Binds 1 [4Fe-4S] cluster. The cluster is coordinated with 3 cysteines and an exchangeable S-adenosyl-L-methionine.</text>
</comment>
<sequence>MRVSSSHPAYLELLATGELARRVERALDELSPCRVCPRGCAVDRRADRIGVCRIGRRARVASAFPHFGEEEVLRGRRGSGTVFFAGCNLRCVFCQNWEISQKAAGEELSAAELANVFLWLERQGVHNFNWVTPEHVVPQALEALLIAAEKGLRLPVVYNTSAYDAAVSLELLDGVVDLYLPDFKLWTPELARRYLGAADYPEAARAALRTMQRQVADLQVGPDGLARRGLLVRHLVMPGLLEETKAILKFLAEEISRDVYLNLMDQYHPAYRVGGERYPELNRRLTSSEYREAIAYARRLGLWRFAR</sequence>
<feature type="domain" description="Radical SAM core" evidence="6">
    <location>
        <begin position="82"/>
        <end position="213"/>
    </location>
</feature>
<evidence type="ECO:0000256" key="3">
    <source>
        <dbReference type="ARBA" id="ARBA00023004"/>
    </source>
</evidence>
<dbReference type="InterPro" id="IPR058240">
    <property type="entry name" value="rSAM_sf"/>
</dbReference>
<feature type="binding site" evidence="5">
    <location>
        <position position="91"/>
    </location>
    <ligand>
        <name>[4Fe-4S] cluster</name>
        <dbReference type="ChEBI" id="CHEBI:49883"/>
        <note>4Fe-4S-S-AdoMet</note>
    </ligand>
</feature>
<dbReference type="PANTHER" id="PTHR43075:SF1">
    <property type="entry name" value="FORMATE LYASE ACTIVATING ENZYME, PUTATIVE (AFU_ORTHOLOGUE AFUA_2G15630)-RELATED"/>
    <property type="match status" value="1"/>
</dbReference>
<dbReference type="SFLD" id="SFLDG01099">
    <property type="entry name" value="Uncharacterised_Radical_SAM_Su"/>
    <property type="match status" value="1"/>
</dbReference>
<dbReference type="SFLD" id="SFLDS00029">
    <property type="entry name" value="Radical_SAM"/>
    <property type="match status" value="1"/>
</dbReference>
<protein>
    <submittedName>
        <fullName evidence="7">Radical SAM protein</fullName>
    </submittedName>
</protein>
<evidence type="ECO:0000259" key="6">
    <source>
        <dbReference type="Pfam" id="PF04055"/>
    </source>
</evidence>
<dbReference type="CDD" id="cd01335">
    <property type="entry name" value="Radical_SAM"/>
    <property type="match status" value="1"/>
</dbReference>
<name>A0A511RL54_9DEIN</name>
<proteinExistence type="predicted"/>
<dbReference type="GO" id="GO:0046872">
    <property type="term" value="F:metal ion binding"/>
    <property type="evidence" value="ECO:0007669"/>
    <property type="project" value="UniProtKB-KW"/>
</dbReference>
<dbReference type="SUPFAM" id="SSF102114">
    <property type="entry name" value="Radical SAM enzymes"/>
    <property type="match status" value="1"/>
</dbReference>